<gene>
    <name evidence="2" type="ORF">KZO87_13830</name>
</gene>
<accession>A0A9X2X591</accession>
<keyword evidence="3" id="KW-1185">Reference proteome</keyword>
<dbReference type="RefSeq" id="WP_247619409.1">
    <property type="nucleotide sequence ID" value="NZ_JAHXCZ010000005.1"/>
</dbReference>
<dbReference type="AlphaFoldDB" id="A0A9X2X591"/>
<dbReference type="EMBL" id="JAHXDE010000005">
    <property type="protein sequence ID" value="MCT8506452.1"/>
    <property type="molecule type" value="Genomic_DNA"/>
</dbReference>
<evidence type="ECO:0000259" key="1">
    <source>
        <dbReference type="Pfam" id="PF08937"/>
    </source>
</evidence>
<evidence type="ECO:0000313" key="2">
    <source>
        <dbReference type="EMBL" id="MCT8506452.1"/>
    </source>
</evidence>
<dbReference type="InterPro" id="IPR015032">
    <property type="entry name" value="ThsB__TIR-like_domain"/>
</dbReference>
<proteinExistence type="predicted"/>
<evidence type="ECO:0000313" key="3">
    <source>
        <dbReference type="Proteomes" id="UP001145353"/>
    </source>
</evidence>
<sequence>MSKTCHLFISHSWAYSDAYDKLTSLLDNHQNFSYKNFSVPQNNPIHTSGTDKELAEAIKNKISRSHAVIILAGVYSSYSKWIQKEIIIANQEFSTPKSIIAIEPWGSERTSRIVKDNADIIVKWNTISIVNAINKVAK</sequence>
<dbReference type="Pfam" id="PF08937">
    <property type="entry name" value="ThsB_TIR"/>
    <property type="match status" value="1"/>
</dbReference>
<dbReference type="SUPFAM" id="SSF52206">
    <property type="entry name" value="Hypothetical protein MTH538"/>
    <property type="match status" value="1"/>
</dbReference>
<dbReference type="InterPro" id="IPR036490">
    <property type="entry name" value="ThsB_TIR-like_sf"/>
</dbReference>
<protein>
    <submittedName>
        <fullName evidence="2">TIR domain-containing protein</fullName>
    </submittedName>
</protein>
<reference evidence="2" key="1">
    <citation type="submission" date="2021-07" db="EMBL/GenBank/DDBJ databases">
        <authorList>
            <person name="Luelf R.H."/>
        </authorList>
    </citation>
    <scope>NUCLEOTIDE SEQUENCE</scope>
    <source>
        <strain evidence="2">TMW 2.2304</strain>
    </source>
</reference>
<dbReference type="Proteomes" id="UP001145353">
    <property type="component" value="Unassembled WGS sequence"/>
</dbReference>
<reference evidence="2" key="2">
    <citation type="journal article" date="2022" name="Syst. Appl. Microbiol.">
        <title>Chromohalobacter moromii sp. nov., a moderately halophilic bacterium isolated from lupine-based moromi fermentation.</title>
        <authorList>
            <person name="Lulf R.H."/>
            <person name="Hilgarth M."/>
            <person name="Ehrmann M.A."/>
        </authorList>
    </citation>
    <scope>NUCLEOTIDE SEQUENCE</scope>
    <source>
        <strain evidence="2">TMW 2.2304</strain>
    </source>
</reference>
<name>A0A9X2X591_9GAMM</name>
<feature type="domain" description="Thoeris protein ThsB TIR-like" evidence="1">
    <location>
        <begin position="8"/>
        <end position="108"/>
    </location>
</feature>
<comment type="caution">
    <text evidence="2">The sequence shown here is derived from an EMBL/GenBank/DDBJ whole genome shotgun (WGS) entry which is preliminary data.</text>
</comment>
<dbReference type="Gene3D" id="3.40.50.9200">
    <property type="entry name" value="Hypothetical protein MTH538"/>
    <property type="match status" value="1"/>
</dbReference>
<organism evidence="2 3">
    <name type="scientific">Chromohalobacter moromii</name>
    <dbReference type="NCBI Taxonomy" id="2860329"/>
    <lineage>
        <taxon>Bacteria</taxon>
        <taxon>Pseudomonadati</taxon>
        <taxon>Pseudomonadota</taxon>
        <taxon>Gammaproteobacteria</taxon>
        <taxon>Oceanospirillales</taxon>
        <taxon>Halomonadaceae</taxon>
        <taxon>Chromohalobacter</taxon>
    </lineage>
</organism>